<proteinExistence type="predicted"/>
<dbReference type="RefSeq" id="WP_147397419.1">
    <property type="nucleotide sequence ID" value="NZ_QZFV01000085.1"/>
</dbReference>
<reference evidence="1 2" key="1">
    <citation type="submission" date="2018-09" db="EMBL/GenBank/DDBJ databases">
        <title>YIM PH 21725 draft genome.</title>
        <authorList>
            <person name="Miao C."/>
        </authorList>
    </citation>
    <scope>NUCLEOTIDE SEQUENCE [LARGE SCALE GENOMIC DNA]</scope>
    <source>
        <strain evidence="2">YIM PH21725</strain>
    </source>
</reference>
<dbReference type="AlphaFoldDB" id="A0A419I3G8"/>
<organism evidence="1 2">
    <name type="scientific">Amycolatopsis panacis</name>
    <dbReference type="NCBI Taxonomy" id="2340917"/>
    <lineage>
        <taxon>Bacteria</taxon>
        <taxon>Bacillati</taxon>
        <taxon>Actinomycetota</taxon>
        <taxon>Actinomycetes</taxon>
        <taxon>Pseudonocardiales</taxon>
        <taxon>Pseudonocardiaceae</taxon>
        <taxon>Amycolatopsis</taxon>
    </lineage>
</organism>
<dbReference type="EMBL" id="QZFV01000085">
    <property type="protein sequence ID" value="RJQ84685.1"/>
    <property type="molecule type" value="Genomic_DNA"/>
</dbReference>
<comment type="caution">
    <text evidence="1">The sequence shown here is derived from an EMBL/GenBank/DDBJ whole genome shotgun (WGS) entry which is preliminary data.</text>
</comment>
<protein>
    <submittedName>
        <fullName evidence="1">AbrB/MazE/SpoVT family DNA-binding domain-containing protein</fullName>
    </submittedName>
</protein>
<keyword evidence="2" id="KW-1185">Reference proteome</keyword>
<keyword evidence="1" id="KW-0238">DNA-binding</keyword>
<sequence>MTEPVRAPTRLRRPREQLIAALVPDAAKPLPSPAPLPTLAAPRLPAGSGSGLLIGTARIDRTGRVHERSLFRALGWGPGRRLALETVRGLIVIAPDPGGGHAVDRRGAITLPAAARRMCGIEPGPPLLLAAAVREQVLVVHPATLAAHLLAEHYRTAAGLRREN</sequence>
<accession>A0A419I3G8</accession>
<dbReference type="GO" id="GO:0003677">
    <property type="term" value="F:DNA binding"/>
    <property type="evidence" value="ECO:0007669"/>
    <property type="project" value="UniProtKB-KW"/>
</dbReference>
<evidence type="ECO:0000313" key="2">
    <source>
        <dbReference type="Proteomes" id="UP000285112"/>
    </source>
</evidence>
<dbReference type="Proteomes" id="UP000285112">
    <property type="component" value="Unassembled WGS sequence"/>
</dbReference>
<gene>
    <name evidence="1" type="ORF">D5S19_16345</name>
</gene>
<evidence type="ECO:0000313" key="1">
    <source>
        <dbReference type="EMBL" id="RJQ84685.1"/>
    </source>
</evidence>
<name>A0A419I3G8_9PSEU</name>
<dbReference type="OrthoDB" id="3694660at2"/>